<feature type="transmembrane region" description="Helical" evidence="1">
    <location>
        <begin position="115"/>
        <end position="135"/>
    </location>
</feature>
<evidence type="ECO:0000256" key="1">
    <source>
        <dbReference type="SAM" id="Phobius"/>
    </source>
</evidence>
<feature type="transmembrane region" description="Helical" evidence="1">
    <location>
        <begin position="82"/>
        <end position="103"/>
    </location>
</feature>
<reference evidence="2 3" key="1">
    <citation type="journal article" date="2016" name="Nat. Commun.">
        <title>Thousands of microbial genomes shed light on interconnected biogeochemical processes in an aquifer system.</title>
        <authorList>
            <person name="Anantharaman K."/>
            <person name="Brown C.T."/>
            <person name="Hug L.A."/>
            <person name="Sharon I."/>
            <person name="Castelle C.J."/>
            <person name="Probst A.J."/>
            <person name="Thomas B.C."/>
            <person name="Singh A."/>
            <person name="Wilkins M.J."/>
            <person name="Karaoz U."/>
            <person name="Brodie E.L."/>
            <person name="Williams K.H."/>
            <person name="Hubbard S.S."/>
            <person name="Banfield J.F."/>
        </authorList>
    </citation>
    <scope>NUCLEOTIDE SEQUENCE [LARGE SCALE GENOMIC DNA]</scope>
</reference>
<feature type="transmembrane region" description="Helical" evidence="1">
    <location>
        <begin position="171"/>
        <end position="191"/>
    </location>
</feature>
<feature type="transmembrane region" description="Helical" evidence="1">
    <location>
        <begin position="32"/>
        <end position="49"/>
    </location>
</feature>
<keyword evidence="1" id="KW-1133">Transmembrane helix</keyword>
<dbReference type="AlphaFoldDB" id="A0A1F7GGW3"/>
<feature type="transmembrane region" description="Helical" evidence="1">
    <location>
        <begin position="55"/>
        <end position="73"/>
    </location>
</feature>
<accession>A0A1F7GGW3</accession>
<keyword evidence="1" id="KW-0812">Transmembrane</keyword>
<feature type="transmembrane region" description="Helical" evidence="1">
    <location>
        <begin position="230"/>
        <end position="250"/>
    </location>
</feature>
<gene>
    <name evidence="2" type="ORF">A2799_04675</name>
</gene>
<keyword evidence="1" id="KW-0472">Membrane</keyword>
<dbReference type="Proteomes" id="UP000176850">
    <property type="component" value="Unassembled WGS sequence"/>
</dbReference>
<name>A0A1F7GGW3_9BACT</name>
<comment type="caution">
    <text evidence="2">The sequence shown here is derived from an EMBL/GenBank/DDBJ whole genome shotgun (WGS) entry which is preliminary data.</text>
</comment>
<organism evidence="2 3">
    <name type="scientific">Candidatus Roizmanbacteria bacterium RIFCSPHIGHO2_01_FULL_39_24</name>
    <dbReference type="NCBI Taxonomy" id="1802032"/>
    <lineage>
        <taxon>Bacteria</taxon>
        <taxon>Candidatus Roizmaniibacteriota</taxon>
    </lineage>
</organism>
<evidence type="ECO:0000313" key="2">
    <source>
        <dbReference type="EMBL" id="OGK18105.1"/>
    </source>
</evidence>
<feature type="transmembrane region" description="Helical" evidence="1">
    <location>
        <begin position="262"/>
        <end position="278"/>
    </location>
</feature>
<evidence type="ECO:0000313" key="3">
    <source>
        <dbReference type="Proteomes" id="UP000176850"/>
    </source>
</evidence>
<dbReference type="EMBL" id="MFZH01000037">
    <property type="protein sequence ID" value="OGK18105.1"/>
    <property type="molecule type" value="Genomic_DNA"/>
</dbReference>
<protein>
    <submittedName>
        <fullName evidence="2">Uncharacterized protein</fullName>
    </submittedName>
</protein>
<sequence>MLTKSTQIMLNRKEISKNLFKFFIRIDKRRRFLISIISLTLLIIFSTFFSFEEVIFFIVPIALFVYFFTYFSILEGITGGEWLMLFIPPLYFSIVFYLFYFFLPQRWLARAPFAIMYGISIYALLLSQNIFNVGVEKSLQLFRAAFSVNYLFLTLIMLIITNLIFSLHLYFILSGILIFVAVFPLALHFIWSVAPSEHVDRTIVKQALVVSTLLSQSVILFSLMPISPSVLALLETALFYSLCGLFQAHLMQRLFRERIREYIFVLGFVFVIVMLTVNW</sequence>
<proteinExistence type="predicted"/>
<feature type="transmembrane region" description="Helical" evidence="1">
    <location>
        <begin position="203"/>
        <end position="224"/>
    </location>
</feature>
<feature type="transmembrane region" description="Helical" evidence="1">
    <location>
        <begin position="147"/>
        <end position="165"/>
    </location>
</feature>